<dbReference type="InterPro" id="IPR024372">
    <property type="entry name" value="Ecm29_N"/>
</dbReference>
<evidence type="ECO:0000313" key="7">
    <source>
        <dbReference type="EMBL" id="EFR01747.1"/>
    </source>
</evidence>
<feature type="domain" description="Proteasome component Ecm29 N-terminal" evidence="5">
    <location>
        <begin position="13"/>
        <end position="526"/>
    </location>
</feature>
<evidence type="ECO:0000256" key="3">
    <source>
        <dbReference type="ARBA" id="ARBA00022737"/>
    </source>
</evidence>
<dbReference type="EMBL" id="DS989825">
    <property type="protein sequence ID" value="EFR01747.1"/>
    <property type="molecule type" value="Genomic_DNA"/>
</dbReference>
<dbReference type="eggNOG" id="KOG0915">
    <property type="taxonomic scope" value="Eukaryota"/>
</dbReference>
<organism evidence="8">
    <name type="scientific">Arthroderma gypseum (strain ATCC MYA-4604 / CBS 118893)</name>
    <name type="common">Microsporum gypseum</name>
    <dbReference type="NCBI Taxonomy" id="535722"/>
    <lineage>
        <taxon>Eukaryota</taxon>
        <taxon>Fungi</taxon>
        <taxon>Dikarya</taxon>
        <taxon>Ascomycota</taxon>
        <taxon>Pezizomycotina</taxon>
        <taxon>Eurotiomycetes</taxon>
        <taxon>Eurotiomycetidae</taxon>
        <taxon>Onygenales</taxon>
        <taxon>Arthrodermataceae</taxon>
        <taxon>Nannizzia</taxon>
    </lineage>
</organism>
<keyword evidence="3" id="KW-0677">Repeat</keyword>
<dbReference type="VEuPathDB" id="FungiDB:MGYG_04747"/>
<evidence type="ECO:0000313" key="8">
    <source>
        <dbReference type="Proteomes" id="UP000002669"/>
    </source>
</evidence>
<gene>
    <name evidence="7" type="ORF">MGYG_04747</name>
</gene>
<evidence type="ECO:0000256" key="2">
    <source>
        <dbReference type="ARBA" id="ARBA00022490"/>
    </source>
</evidence>
<dbReference type="Proteomes" id="UP000002669">
    <property type="component" value="Unassembled WGS sequence"/>
</dbReference>
<keyword evidence="4 7" id="KW-0647">Proteasome</keyword>
<keyword evidence="2" id="KW-0963">Cytoplasm</keyword>
<dbReference type="OMA" id="CRIKDIE"/>
<dbReference type="Pfam" id="PF23731">
    <property type="entry name" value="ARM_ECM29_C"/>
    <property type="match status" value="1"/>
</dbReference>
<dbReference type="InterPro" id="IPR016024">
    <property type="entry name" value="ARM-type_fold"/>
</dbReference>
<dbReference type="STRING" id="535722.E4UWJ1"/>
<dbReference type="InterPro" id="IPR055443">
    <property type="entry name" value="HEAT_ECM29"/>
</dbReference>
<dbReference type="PANTHER" id="PTHR23346">
    <property type="entry name" value="TRANSLATIONAL ACTIVATOR GCN1-RELATED"/>
    <property type="match status" value="1"/>
</dbReference>
<dbReference type="GO" id="GO:0005634">
    <property type="term" value="C:nucleus"/>
    <property type="evidence" value="ECO:0007669"/>
    <property type="project" value="TreeGrafter"/>
</dbReference>
<dbReference type="SUPFAM" id="SSF48371">
    <property type="entry name" value="ARM repeat"/>
    <property type="match status" value="2"/>
</dbReference>
<dbReference type="HOGENOM" id="CLU_000880_1_0_1"/>
<comment type="subcellular location">
    <subcellularLocation>
        <location evidence="1">Cytoplasm</location>
    </subcellularLocation>
</comment>
<accession>E4UWJ1</accession>
<proteinExistence type="predicted"/>
<dbReference type="InterPro" id="IPR011989">
    <property type="entry name" value="ARM-like"/>
</dbReference>
<evidence type="ECO:0000259" key="5">
    <source>
        <dbReference type="Pfam" id="PF13001"/>
    </source>
</evidence>
<dbReference type="GO" id="GO:0000502">
    <property type="term" value="C:proteasome complex"/>
    <property type="evidence" value="ECO:0007669"/>
    <property type="project" value="UniProtKB-KW"/>
</dbReference>
<sequence>MVESTEERELSLVSKLELRVALADSDSKLQSLLHTYLAPLLLKLASENASVRNKVVSLCQHINTRVQSQSIALPVEALMKQFKETNNSLIRHFDLIYIRHGLNRMGPSSLDLLPSLLHGISQFNGSEAQASIVFNLVLKLLPLIKLPPKGSNEDLDLESSMKLLPGDSTYLSSWFGKLLLLTPTIGASPGLSMAETIFLSRQTSNGETWDPAAPGGLNLIDTKVAALKFINSGAFKDSDRFIPALIATADANARISDIGDDILKRFRPDLESDLVVDQLFSLYLGSTEADGALPARPALKMKILHFLSKSVQATTKSQHIIQVLNDGLTSGSLGGARGLEVSKLRHQIFSFVTWLTRMGAPSDLNLVSPSIIKSLREMVEGQGWPATSQPLKPAELSSRALAYESIGLLAPKIDPSLTGGSNNPIDIDLLEWMFSSLSCDTSGPQIFVSIEEALGGVLNSITKVLDQSSIDQIRPILIRFATVEPGSRNPISGANVVRSTRFAAVRFSNRCMPYNDIHGRCIDLLAIAGGQDGGLEIAEEGRKGLDPYWYRMLNPCDNITTPIAENKRYIFPRFKELAEYLFDEDTEENDILRQTLQSTLASEKYALVYENAITYLRNILLCEALMDTDAIQDIEHNWEQRLDSVLSNSEDARASIKTHLTEYDDVLPLFLKACLKQLLSSSAPLIGRSATHFLEIASLTPNRLLHPLVKYCEPLIGILFKRAPPDQDTAAQAFGILISHPNYPEENRDRAWETLSPHSSSWQAAAGTAAYKARGALLGQAFMLSRSRIRGAQVQGLHEKSQECLDTALDILKSSRDSAFKKAAYDVIGQLSLAAAITMDNIKDDKWEAIFESISADAKKHSEPAIAALGRLSLIIPKGDVASTKLEQLLNLLYSLHEVKVIEVQFAIGEALSIVAAGWQSASLTSSLDVDIEKPSSKIPSPVLSTILDKVMSDCKAPKPSLKKASVIWLLCLIQYCGQKEEIQSRLWKCQQTFIWLLSDKDETVQESSSRGLSLVYELGSQSLKDDLVRDLVRSFTADSSNMGGGKISEETELFEPGALPTGDGSITTYKDIVGLASEVGDPSLVYRFMSLASNSAIWSSRAAFGRFGLSNVLSDSSENGYLSQNPKLYPKLYRYRFDPNPNVQRSMNDIWNALVKDPNAIIDANFDAIMEDLLRSVVDGKQWRVRQAACAGIASLLQGCQVEKYDKFLNEILTKSFKVLDDIKSTVRQAAMSLCQTLSEIVLRAMESGDTSSKRAKLMLQHIIPFLLGREGIESSVEGVQKYSILTITKIVKKAPGPLIRPFAALILERLLTSLTSIEPQAVNYVHLNADKYGLTGQAIDKMRLTAIRSSPMMESIELHLLDSLDEASMAEVVPALEASIRSAIGLPSKVGCSRVLVILSSKQILFRPYAARFIRILRKLVLDRNETVSASYSSAIGYLTRLASNEDVLDTIKFAKSLYFGSEDTAHRIVAGEIMNSMSKLANDRVQAVAAAFLPFIFLGMHDTTDEVKDFFSKTWNDNVSGSRVISLYLNEILDLVSGQLDSPQWPIKHASALTVAKTVLSIDKNMDIPTARSLWPHLEKALEGKTWDGKDKVLEAFVKFSSLSKAFLKEQSDVKNRMKVIVIREAKRKNADYRPYGLRGLGRFARNLEELDMTKETLAVVSPIFEEMVEELKSDKMDIDSKDSRAPNIEDKTFNAGIECLYNAANPNISPSVLCEYLSSVSSIIKPIITYTGRSVYPTLFDCVKDLFNRVDEQLLSGGEDGGNSTSMPLDKKLASTLFKEHEYLFEDIDLPIESVRSKYAQAVLSYVKTLKKCSLSLSSSQKHLIEQWKANERSESVKGVWHEILGQI</sequence>
<name>E4UWJ1_ARTGP</name>
<dbReference type="InParanoid" id="E4UWJ1"/>
<protein>
    <submittedName>
        <fullName evidence="7">Proteasome component ECM29</fullName>
    </submittedName>
</protein>
<evidence type="ECO:0000256" key="4">
    <source>
        <dbReference type="ARBA" id="ARBA00022942"/>
    </source>
</evidence>
<keyword evidence="8" id="KW-1185">Reference proteome</keyword>
<dbReference type="GO" id="GO:0043248">
    <property type="term" value="P:proteasome assembly"/>
    <property type="evidence" value="ECO:0007669"/>
    <property type="project" value="InterPro"/>
</dbReference>
<dbReference type="OrthoDB" id="16066at2759"/>
<dbReference type="Pfam" id="PF24492">
    <property type="entry name" value="HEAT_ECM29"/>
    <property type="match status" value="1"/>
</dbReference>
<dbReference type="GO" id="GO:0005737">
    <property type="term" value="C:cytoplasm"/>
    <property type="evidence" value="ECO:0007669"/>
    <property type="project" value="UniProtKB-SubCell"/>
</dbReference>
<dbReference type="GO" id="GO:0060090">
    <property type="term" value="F:molecular adaptor activity"/>
    <property type="evidence" value="ECO:0007669"/>
    <property type="project" value="InterPro"/>
</dbReference>
<dbReference type="GO" id="GO:0036503">
    <property type="term" value="P:ERAD pathway"/>
    <property type="evidence" value="ECO:0007669"/>
    <property type="project" value="TreeGrafter"/>
</dbReference>
<dbReference type="PANTHER" id="PTHR23346:SF19">
    <property type="entry name" value="PROTEASOME ADAPTER AND SCAFFOLD PROTEIN ECM29"/>
    <property type="match status" value="1"/>
</dbReference>
<dbReference type="Gene3D" id="1.25.10.10">
    <property type="entry name" value="Leucine-rich Repeat Variant"/>
    <property type="match status" value="3"/>
</dbReference>
<dbReference type="RefSeq" id="XP_003172158.1">
    <property type="nucleotide sequence ID" value="XM_003172110.1"/>
</dbReference>
<evidence type="ECO:0000256" key="1">
    <source>
        <dbReference type="ARBA" id="ARBA00004496"/>
    </source>
</evidence>
<dbReference type="FunCoup" id="E4UWJ1">
    <property type="interactions" value="971"/>
</dbReference>
<evidence type="ECO:0000259" key="6">
    <source>
        <dbReference type="Pfam" id="PF24492"/>
    </source>
</evidence>
<reference evidence="8" key="1">
    <citation type="journal article" date="2012" name="MBio">
        <title>Comparative genome analysis of Trichophyton rubrum and related dermatophytes reveals candidate genes involved in infection.</title>
        <authorList>
            <person name="Martinez D.A."/>
            <person name="Oliver B.G."/>
            <person name="Graeser Y."/>
            <person name="Goldberg J.M."/>
            <person name="Li W."/>
            <person name="Martinez-Rossi N.M."/>
            <person name="Monod M."/>
            <person name="Shelest E."/>
            <person name="Barton R.C."/>
            <person name="Birch E."/>
            <person name="Brakhage A.A."/>
            <person name="Chen Z."/>
            <person name="Gurr S.J."/>
            <person name="Heiman D."/>
            <person name="Heitman J."/>
            <person name="Kosti I."/>
            <person name="Rossi A."/>
            <person name="Saif S."/>
            <person name="Samalova M."/>
            <person name="Saunders C.W."/>
            <person name="Shea T."/>
            <person name="Summerbell R.C."/>
            <person name="Xu J."/>
            <person name="Young S."/>
            <person name="Zeng Q."/>
            <person name="Birren B.W."/>
            <person name="Cuomo C.A."/>
            <person name="White T.C."/>
        </authorList>
    </citation>
    <scope>NUCLEOTIDE SEQUENCE [LARGE SCALE GENOMIC DNA]</scope>
    <source>
        <strain evidence="8">ATCC MYA-4604 / CBS 118893</strain>
    </source>
</reference>
<feature type="domain" description="Proteasome adapter and scaffold protein ECM29 HEAT-repeat" evidence="6">
    <location>
        <begin position="1301"/>
        <end position="1462"/>
    </location>
</feature>
<dbReference type="GeneID" id="10027426"/>
<dbReference type="Pfam" id="PF13001">
    <property type="entry name" value="ECM29_N"/>
    <property type="match status" value="1"/>
</dbReference>